<comment type="subcellular location">
    <subcellularLocation>
        <location evidence="1 6">Membrane</location>
        <topology evidence="1 6">Multi-pass membrane protein</topology>
    </subcellularLocation>
</comment>
<accession>A0A9N9D439</accession>
<proteinExistence type="inferred from homology"/>
<dbReference type="Pfam" id="PF03134">
    <property type="entry name" value="TB2_DP1_HVA22"/>
    <property type="match status" value="1"/>
</dbReference>
<reference evidence="8" key="1">
    <citation type="submission" date="2021-06" db="EMBL/GenBank/DDBJ databases">
        <authorList>
            <person name="Kallberg Y."/>
            <person name="Tangrot J."/>
            <person name="Rosling A."/>
        </authorList>
    </citation>
    <scope>NUCLEOTIDE SEQUENCE</scope>
    <source>
        <strain evidence="8">FL966</strain>
    </source>
</reference>
<keyword evidence="5 6" id="KW-0472">Membrane</keyword>
<evidence type="ECO:0000256" key="6">
    <source>
        <dbReference type="RuleBase" id="RU362006"/>
    </source>
</evidence>
<dbReference type="GO" id="GO:0016020">
    <property type="term" value="C:membrane"/>
    <property type="evidence" value="ECO:0007669"/>
    <property type="project" value="UniProtKB-SubCell"/>
</dbReference>
<name>A0A9N9D439_9GLOM</name>
<evidence type="ECO:0000256" key="5">
    <source>
        <dbReference type="ARBA" id="ARBA00023136"/>
    </source>
</evidence>
<keyword evidence="3 6" id="KW-0812">Transmembrane</keyword>
<protein>
    <recommendedName>
        <fullName evidence="6">Protein YOP1</fullName>
    </recommendedName>
</protein>
<feature type="region of interest" description="Disordered" evidence="7">
    <location>
        <begin position="241"/>
        <end position="263"/>
    </location>
</feature>
<gene>
    <name evidence="8" type="ORF">CPELLU_LOCUS7978</name>
</gene>
<keyword evidence="4 6" id="KW-1133">Transmembrane helix</keyword>
<dbReference type="PANTHER" id="PTHR12300">
    <property type="entry name" value="HVA22-LIKE PROTEINS"/>
    <property type="match status" value="1"/>
</dbReference>
<organism evidence="8 9">
    <name type="scientific">Cetraspora pellucida</name>
    <dbReference type="NCBI Taxonomy" id="1433469"/>
    <lineage>
        <taxon>Eukaryota</taxon>
        <taxon>Fungi</taxon>
        <taxon>Fungi incertae sedis</taxon>
        <taxon>Mucoromycota</taxon>
        <taxon>Glomeromycotina</taxon>
        <taxon>Glomeromycetes</taxon>
        <taxon>Diversisporales</taxon>
        <taxon>Gigasporaceae</taxon>
        <taxon>Cetraspora</taxon>
    </lineage>
</organism>
<comment type="similarity">
    <text evidence="2 6">Belongs to the DP1 family.</text>
</comment>
<evidence type="ECO:0000313" key="8">
    <source>
        <dbReference type="EMBL" id="CAG8622171.1"/>
    </source>
</evidence>
<keyword evidence="9" id="KW-1185">Reference proteome</keyword>
<evidence type="ECO:0000256" key="1">
    <source>
        <dbReference type="ARBA" id="ARBA00004141"/>
    </source>
</evidence>
<evidence type="ECO:0000256" key="7">
    <source>
        <dbReference type="SAM" id="MobiDB-lite"/>
    </source>
</evidence>
<dbReference type="Proteomes" id="UP000789759">
    <property type="component" value="Unassembled WGS sequence"/>
</dbReference>
<evidence type="ECO:0000256" key="4">
    <source>
        <dbReference type="ARBA" id="ARBA00022989"/>
    </source>
</evidence>
<sequence length="263" mass="30798">MQTDVNQDLAPQDLPTTAFLDQVLTEIESNSPLNLVPVTDVIRQVFVTRVSFIERKCMKTWLFSRLVKLGVSPFYLFIILIIISSLTMRHMYKNSVYLLCNLVGVVYPAYRSIKVIHQLPSNENELIEEQKQWLTYWTVYGWLQIADYWSTRLLSLLPGYNFFKLIFLYWAQNDQSKGATLLFEHVLRPLLRKPQPKLNTTVQKQQATKWQQSDQKRFVNMDDNSSASSKVAYKNDLSPEEIWSRNPGERESEVQPYRLNHAT</sequence>
<feature type="transmembrane region" description="Helical" evidence="6">
    <location>
        <begin position="66"/>
        <end position="88"/>
    </location>
</feature>
<dbReference type="AlphaFoldDB" id="A0A9N9D439"/>
<evidence type="ECO:0000313" key="9">
    <source>
        <dbReference type="Proteomes" id="UP000789759"/>
    </source>
</evidence>
<dbReference type="EMBL" id="CAJVQA010005509">
    <property type="protein sequence ID" value="CAG8622171.1"/>
    <property type="molecule type" value="Genomic_DNA"/>
</dbReference>
<evidence type="ECO:0000256" key="3">
    <source>
        <dbReference type="ARBA" id="ARBA00022692"/>
    </source>
</evidence>
<comment type="caution">
    <text evidence="8">The sequence shown here is derived from an EMBL/GenBank/DDBJ whole genome shotgun (WGS) entry which is preliminary data.</text>
</comment>
<dbReference type="OrthoDB" id="10009287at2759"/>
<dbReference type="InterPro" id="IPR004345">
    <property type="entry name" value="TB2_DP1_HVA22"/>
</dbReference>
<comment type="caution">
    <text evidence="6">Lacks conserved residue(s) required for the propagation of feature annotation.</text>
</comment>
<dbReference type="PANTHER" id="PTHR12300:SF161">
    <property type="entry name" value="RECEPTOR EXPRESSION-ENHANCING PROTEIN"/>
    <property type="match status" value="1"/>
</dbReference>
<evidence type="ECO:0000256" key="2">
    <source>
        <dbReference type="ARBA" id="ARBA00008573"/>
    </source>
</evidence>